<accession>A0A6G1IVY6</accession>
<name>A0A6G1IVY6_9PLEO</name>
<organism evidence="1 2">
    <name type="scientific">Lentithecium fluviatile CBS 122367</name>
    <dbReference type="NCBI Taxonomy" id="1168545"/>
    <lineage>
        <taxon>Eukaryota</taxon>
        <taxon>Fungi</taxon>
        <taxon>Dikarya</taxon>
        <taxon>Ascomycota</taxon>
        <taxon>Pezizomycotina</taxon>
        <taxon>Dothideomycetes</taxon>
        <taxon>Pleosporomycetidae</taxon>
        <taxon>Pleosporales</taxon>
        <taxon>Massarineae</taxon>
        <taxon>Lentitheciaceae</taxon>
        <taxon>Lentithecium</taxon>
    </lineage>
</organism>
<proteinExistence type="predicted"/>
<dbReference type="Proteomes" id="UP000799291">
    <property type="component" value="Unassembled WGS sequence"/>
</dbReference>
<reference evidence="1" key="1">
    <citation type="journal article" date="2020" name="Stud. Mycol.">
        <title>101 Dothideomycetes genomes: a test case for predicting lifestyles and emergence of pathogens.</title>
        <authorList>
            <person name="Haridas S."/>
            <person name="Albert R."/>
            <person name="Binder M."/>
            <person name="Bloem J."/>
            <person name="Labutti K."/>
            <person name="Salamov A."/>
            <person name="Andreopoulos B."/>
            <person name="Baker S."/>
            <person name="Barry K."/>
            <person name="Bills G."/>
            <person name="Bluhm B."/>
            <person name="Cannon C."/>
            <person name="Castanera R."/>
            <person name="Culley D."/>
            <person name="Daum C."/>
            <person name="Ezra D."/>
            <person name="Gonzalez J."/>
            <person name="Henrissat B."/>
            <person name="Kuo A."/>
            <person name="Liang C."/>
            <person name="Lipzen A."/>
            <person name="Lutzoni F."/>
            <person name="Magnuson J."/>
            <person name="Mondo S."/>
            <person name="Nolan M."/>
            <person name="Ohm R."/>
            <person name="Pangilinan J."/>
            <person name="Park H.-J."/>
            <person name="Ramirez L."/>
            <person name="Alfaro M."/>
            <person name="Sun H."/>
            <person name="Tritt A."/>
            <person name="Yoshinaga Y."/>
            <person name="Zwiers L.-H."/>
            <person name="Turgeon B."/>
            <person name="Goodwin S."/>
            <person name="Spatafora J."/>
            <person name="Crous P."/>
            <person name="Grigoriev I."/>
        </authorList>
    </citation>
    <scope>NUCLEOTIDE SEQUENCE</scope>
    <source>
        <strain evidence="1">CBS 122367</strain>
    </source>
</reference>
<protein>
    <submittedName>
        <fullName evidence="1">Uncharacterized protein</fullName>
    </submittedName>
</protein>
<gene>
    <name evidence="1" type="ORF">K458DRAFT_58217</name>
</gene>
<evidence type="ECO:0000313" key="2">
    <source>
        <dbReference type="Proteomes" id="UP000799291"/>
    </source>
</evidence>
<keyword evidence="2" id="KW-1185">Reference proteome</keyword>
<evidence type="ECO:0000313" key="1">
    <source>
        <dbReference type="EMBL" id="KAF2682412.1"/>
    </source>
</evidence>
<dbReference type="EMBL" id="MU005587">
    <property type="protein sequence ID" value="KAF2682412.1"/>
    <property type="molecule type" value="Genomic_DNA"/>
</dbReference>
<sequence length="157" mass="17172">MYAVDDLEQASGAHKRAFVCCVANQRRKLARRCSRLPGITLLIPCLPFCIPPTALRVVVCPFMLATSARASETLYVLDQFSICSGADVYPITIFTVPRNTEKASACAPAIPATSPSAAGESAHSLTFTVSERRRSNLTCIVQNSRAQSHHKSRYSRR</sequence>
<dbReference type="AlphaFoldDB" id="A0A6G1IVY6"/>